<accession>A0A2H9TM12</accession>
<feature type="compositionally biased region" description="Polar residues" evidence="1">
    <location>
        <begin position="115"/>
        <end position="128"/>
    </location>
</feature>
<dbReference type="Proteomes" id="UP000240830">
    <property type="component" value="Unassembled WGS sequence"/>
</dbReference>
<organism evidence="3 4">
    <name type="scientific">Paramicrosporidium saccamoebae</name>
    <dbReference type="NCBI Taxonomy" id="1246581"/>
    <lineage>
        <taxon>Eukaryota</taxon>
        <taxon>Fungi</taxon>
        <taxon>Fungi incertae sedis</taxon>
        <taxon>Cryptomycota</taxon>
        <taxon>Cryptomycota incertae sedis</taxon>
        <taxon>Paramicrosporidium</taxon>
    </lineage>
</organism>
<dbReference type="OrthoDB" id="10266696at2759"/>
<name>A0A2H9TM12_9FUNG</name>
<evidence type="ECO:0000256" key="1">
    <source>
        <dbReference type="SAM" id="MobiDB-lite"/>
    </source>
</evidence>
<dbReference type="STRING" id="1246581.A0A2H9TM12"/>
<proteinExistence type="predicted"/>
<gene>
    <name evidence="3" type="ORF">PSACC_01394</name>
</gene>
<reference evidence="3 4" key="1">
    <citation type="submission" date="2016-10" db="EMBL/GenBank/DDBJ databases">
        <title>The genome of Paramicrosporidium saccamoebae is the missing link in understanding Cryptomycota and Microsporidia evolution.</title>
        <authorList>
            <person name="Quandt C.A."/>
            <person name="Beaudet D."/>
            <person name="Corsaro D."/>
            <person name="Michel R."/>
            <person name="Corradi N."/>
            <person name="James T."/>
        </authorList>
    </citation>
    <scope>NUCLEOTIDE SEQUENCE [LARGE SCALE GENOMIC DNA]</scope>
    <source>
        <strain evidence="3 4">KSL3</strain>
    </source>
</reference>
<dbReference type="EMBL" id="MTSL01000101">
    <property type="protein sequence ID" value="PJF18784.1"/>
    <property type="molecule type" value="Genomic_DNA"/>
</dbReference>
<feature type="region of interest" description="Disordered" evidence="1">
    <location>
        <begin position="44"/>
        <end position="65"/>
    </location>
</feature>
<comment type="caution">
    <text evidence="3">The sequence shown here is derived from an EMBL/GenBank/DDBJ whole genome shotgun (WGS) entry which is preliminary data.</text>
</comment>
<feature type="region of interest" description="Disordered" evidence="1">
    <location>
        <begin position="110"/>
        <end position="251"/>
    </location>
</feature>
<dbReference type="PROSITE" id="PS50030">
    <property type="entry name" value="UBA"/>
    <property type="match status" value="1"/>
</dbReference>
<dbReference type="SUPFAM" id="SSF46934">
    <property type="entry name" value="UBA-like"/>
    <property type="match status" value="1"/>
</dbReference>
<evidence type="ECO:0000313" key="3">
    <source>
        <dbReference type="EMBL" id="PJF18784.1"/>
    </source>
</evidence>
<feature type="domain" description="UBA" evidence="2">
    <location>
        <begin position="65"/>
        <end position="109"/>
    </location>
</feature>
<protein>
    <submittedName>
        <fullName evidence="3">Arf GTPase activating protein domain-containing protein</fullName>
    </submittedName>
</protein>
<feature type="compositionally biased region" description="Pro residues" evidence="1">
    <location>
        <begin position="139"/>
        <end position="149"/>
    </location>
</feature>
<keyword evidence="4" id="KW-1185">Reference proteome</keyword>
<evidence type="ECO:0000259" key="2">
    <source>
        <dbReference type="PROSITE" id="PS50030"/>
    </source>
</evidence>
<dbReference type="AlphaFoldDB" id="A0A2H9TM12"/>
<dbReference type="Gene3D" id="1.10.8.10">
    <property type="entry name" value="DNA helicase RuvA subunit, C-terminal domain"/>
    <property type="match status" value="1"/>
</dbReference>
<dbReference type="InterPro" id="IPR015940">
    <property type="entry name" value="UBA"/>
</dbReference>
<sequence length="251" mass="26417">MVEGGNAKSNAIYNPNPERFAFPAYSGDMEQYIRDKYERKLFMGGESRASAPKSRGSIPNGSVSSNAERYPLQIKSLGEMGFSDPAANSAALAASNGNLQEAIESLLAGKRGSPTGLQRSPAPKSTSPVDDLVDIFGALPPPSRSPPQQAPQSTSILDLDLPPPPTVENGAASDDFEEFESASASQAINTHEAPLEKKRSSVSEPPKVSPALKSIASVAPDLNNPWASGSNGNGDAFDDIDPFRGFTSSHK</sequence>
<evidence type="ECO:0000313" key="4">
    <source>
        <dbReference type="Proteomes" id="UP000240830"/>
    </source>
</evidence>
<dbReference type="SMART" id="SM00165">
    <property type="entry name" value="UBA"/>
    <property type="match status" value="1"/>
</dbReference>
<dbReference type="InterPro" id="IPR009060">
    <property type="entry name" value="UBA-like_sf"/>
</dbReference>